<feature type="region of interest" description="Disordered" evidence="1">
    <location>
        <begin position="58"/>
        <end position="87"/>
    </location>
</feature>
<name>A0A8H6NI19_9PEZI</name>
<keyword evidence="3" id="KW-1185">Reference proteome</keyword>
<accession>A0A8H6NI19</accession>
<evidence type="ECO:0000256" key="1">
    <source>
        <dbReference type="SAM" id="MobiDB-lite"/>
    </source>
</evidence>
<dbReference type="Proteomes" id="UP000639643">
    <property type="component" value="Unassembled WGS sequence"/>
</dbReference>
<organism evidence="2 3">
    <name type="scientific">Colletotrichum musicola</name>
    <dbReference type="NCBI Taxonomy" id="2175873"/>
    <lineage>
        <taxon>Eukaryota</taxon>
        <taxon>Fungi</taxon>
        <taxon>Dikarya</taxon>
        <taxon>Ascomycota</taxon>
        <taxon>Pezizomycotina</taxon>
        <taxon>Sordariomycetes</taxon>
        <taxon>Hypocreomycetidae</taxon>
        <taxon>Glomerellales</taxon>
        <taxon>Glomerellaceae</taxon>
        <taxon>Colletotrichum</taxon>
        <taxon>Colletotrichum orchidearum species complex</taxon>
    </lineage>
</organism>
<gene>
    <name evidence="2" type="ORF">CMUS01_06257</name>
</gene>
<evidence type="ECO:0000313" key="3">
    <source>
        <dbReference type="Proteomes" id="UP000639643"/>
    </source>
</evidence>
<sequence>MSTMTFLASVLGKLSPSVIGRPLQLLQLSPYGAKSPYSGNLGAAPVKTRRATHALLSPAVSPASSAPDRETGCASDAATDTTSVVRSDPDPDVLTCVCRSA</sequence>
<protein>
    <submittedName>
        <fullName evidence="2">Uncharacterized protein</fullName>
    </submittedName>
</protein>
<evidence type="ECO:0000313" key="2">
    <source>
        <dbReference type="EMBL" id="KAF6834184.1"/>
    </source>
</evidence>
<proteinExistence type="predicted"/>
<dbReference type="EMBL" id="WIGM01000201">
    <property type="protein sequence ID" value="KAF6834184.1"/>
    <property type="molecule type" value="Genomic_DNA"/>
</dbReference>
<comment type="caution">
    <text evidence="2">The sequence shown here is derived from an EMBL/GenBank/DDBJ whole genome shotgun (WGS) entry which is preliminary data.</text>
</comment>
<dbReference type="AlphaFoldDB" id="A0A8H6NI19"/>
<reference evidence="2" key="1">
    <citation type="journal article" date="2020" name="Phytopathology">
        <title>Genome Sequence Resources of Colletotrichum truncatum, C. plurivorum, C. musicola, and C. sojae: Four Species Pathogenic to Soybean (Glycine max).</title>
        <authorList>
            <person name="Rogerio F."/>
            <person name="Boufleur T.R."/>
            <person name="Ciampi-Guillardi M."/>
            <person name="Sukno S.A."/>
            <person name="Thon M.R."/>
            <person name="Massola Junior N.S."/>
            <person name="Baroncelli R."/>
        </authorList>
    </citation>
    <scope>NUCLEOTIDE SEQUENCE</scope>
    <source>
        <strain evidence="2">LFN0074</strain>
    </source>
</reference>